<feature type="domain" description="Class II aldolase/adducin N-terminal" evidence="2">
    <location>
        <begin position="68"/>
        <end position="248"/>
    </location>
</feature>
<dbReference type="RefSeq" id="WP_186947193.1">
    <property type="nucleotide sequence ID" value="NZ_JACOGF010000004.1"/>
</dbReference>
<protein>
    <submittedName>
        <fullName evidence="3">Class II aldolase/adducin family protein</fullName>
    </submittedName>
</protein>
<dbReference type="EMBL" id="JACOGF010000004">
    <property type="protein sequence ID" value="MBC3917968.1"/>
    <property type="molecule type" value="Genomic_DNA"/>
</dbReference>
<dbReference type="SMART" id="SM01007">
    <property type="entry name" value="Aldolase_II"/>
    <property type="match status" value="1"/>
</dbReference>
<dbReference type="Proteomes" id="UP000650424">
    <property type="component" value="Unassembled WGS sequence"/>
</dbReference>
<comment type="similarity">
    <text evidence="1">Belongs to the aldolase class II family.</text>
</comment>
<dbReference type="Gene3D" id="3.40.225.10">
    <property type="entry name" value="Class II aldolase/adducin N-terminal domain"/>
    <property type="match status" value="1"/>
</dbReference>
<sequence>MSSSSPLYSAPLSRPHLRQVGNTHQHQHQHQYPRPAIYSAPRDANGGIIFAEPPPPPTVEEQRQHRKERLAVSFRLFARYGYDMGGAGHITARDPEFPDHFWVNPAGVYFGHIRVSDLILVSHNGKVVEGDGLLNRAAFAIHSELHKARPDVIAAAHSHGLYGKAFAAQGRLLDPLTQDSCAFYEDHAVFSDFSGVVLDSSEGERIATTLGARKAVILQNHGLLTVGASVESAVWRYIAFENAAQAQLLSEAAGPTKPIPHEVARHTAKQIGSDAGGWFSFQPLWDVITREEPDLFA</sequence>
<evidence type="ECO:0000259" key="2">
    <source>
        <dbReference type="SMART" id="SM01007"/>
    </source>
</evidence>
<reference evidence="3 4" key="1">
    <citation type="submission" date="2020-08" db="EMBL/GenBank/DDBJ databases">
        <title>Novel species isolated from subtropical streams in China.</title>
        <authorList>
            <person name="Lu H."/>
        </authorList>
    </citation>
    <scope>NUCLEOTIDE SEQUENCE [LARGE SCALE GENOMIC DNA]</scope>
    <source>
        <strain evidence="3 4">CY18W</strain>
    </source>
</reference>
<name>A0ABR6ZQ32_9BURK</name>
<proteinExistence type="inferred from homology"/>
<comment type="caution">
    <text evidence="3">The sequence shown here is derived from an EMBL/GenBank/DDBJ whole genome shotgun (WGS) entry which is preliminary data.</text>
</comment>
<accession>A0ABR6ZQ32</accession>
<dbReference type="InterPro" id="IPR036409">
    <property type="entry name" value="Aldolase_II/adducin_N_sf"/>
</dbReference>
<gene>
    <name evidence="3" type="ORF">H8L32_10820</name>
</gene>
<evidence type="ECO:0000313" key="4">
    <source>
        <dbReference type="Proteomes" id="UP000650424"/>
    </source>
</evidence>
<dbReference type="Pfam" id="PF00596">
    <property type="entry name" value="Aldolase_II"/>
    <property type="match status" value="1"/>
</dbReference>
<dbReference type="PANTHER" id="PTHR10672">
    <property type="entry name" value="ADDUCIN"/>
    <property type="match status" value="1"/>
</dbReference>
<dbReference type="InterPro" id="IPR051017">
    <property type="entry name" value="Aldolase-II_Adducin_sf"/>
</dbReference>
<organism evidence="3 4">
    <name type="scientific">Undibacterium hunanense</name>
    <dbReference type="NCBI Taxonomy" id="2762292"/>
    <lineage>
        <taxon>Bacteria</taxon>
        <taxon>Pseudomonadati</taxon>
        <taxon>Pseudomonadota</taxon>
        <taxon>Betaproteobacteria</taxon>
        <taxon>Burkholderiales</taxon>
        <taxon>Oxalobacteraceae</taxon>
        <taxon>Undibacterium</taxon>
    </lineage>
</organism>
<keyword evidence="4" id="KW-1185">Reference proteome</keyword>
<dbReference type="PANTHER" id="PTHR10672:SF3">
    <property type="entry name" value="PROTEIN HU-LI TAI SHAO"/>
    <property type="match status" value="1"/>
</dbReference>
<evidence type="ECO:0000256" key="1">
    <source>
        <dbReference type="ARBA" id="ARBA00037961"/>
    </source>
</evidence>
<dbReference type="SUPFAM" id="SSF53639">
    <property type="entry name" value="AraD/HMP-PK domain-like"/>
    <property type="match status" value="1"/>
</dbReference>
<dbReference type="InterPro" id="IPR001303">
    <property type="entry name" value="Aldolase_II/adducin_N"/>
</dbReference>
<dbReference type="NCBIfam" id="NF004855">
    <property type="entry name" value="PRK06208.1"/>
    <property type="match status" value="1"/>
</dbReference>
<evidence type="ECO:0000313" key="3">
    <source>
        <dbReference type="EMBL" id="MBC3917968.1"/>
    </source>
</evidence>